<dbReference type="OrthoDB" id="5946976at2759"/>
<sequence>MSFDSAVRVNSRVAVITDPSVVDTPGWKEAEIGSGNGYGNALSITTILSYISLDGEANGTIDLIFQEQSKGIDLVTGQSLRFGIGFELPGSDADLKWLPEERILNEA</sequence>
<dbReference type="Proteomes" id="UP000308671">
    <property type="component" value="Unassembled WGS sequence"/>
</dbReference>
<reference evidence="1 2" key="1">
    <citation type="submission" date="2017-12" db="EMBL/GenBank/DDBJ databases">
        <title>Comparative genomics of Botrytis spp.</title>
        <authorList>
            <person name="Valero-Jimenez C.A."/>
            <person name="Tapia P."/>
            <person name="Veloso J."/>
            <person name="Silva-Moreno E."/>
            <person name="Staats M."/>
            <person name="Valdes J.H."/>
            <person name="Van Kan J.A.L."/>
        </authorList>
    </citation>
    <scope>NUCLEOTIDE SEQUENCE [LARGE SCALE GENOMIC DNA]</scope>
    <source>
        <strain evidence="1 2">MUCL435</strain>
    </source>
</reference>
<proteinExistence type="predicted"/>
<organism evidence="1 2">
    <name type="scientific">Botrytis galanthina</name>
    <dbReference type="NCBI Taxonomy" id="278940"/>
    <lineage>
        <taxon>Eukaryota</taxon>
        <taxon>Fungi</taxon>
        <taxon>Dikarya</taxon>
        <taxon>Ascomycota</taxon>
        <taxon>Pezizomycotina</taxon>
        <taxon>Leotiomycetes</taxon>
        <taxon>Helotiales</taxon>
        <taxon>Sclerotiniaceae</taxon>
        <taxon>Botrytis</taxon>
    </lineage>
</organism>
<dbReference type="Gene3D" id="3.40.710.10">
    <property type="entry name" value="DD-peptidase/beta-lactamase superfamily"/>
    <property type="match status" value="1"/>
</dbReference>
<dbReference type="AlphaFoldDB" id="A0A4S8R5R3"/>
<accession>A0A4S8R5R3</accession>
<keyword evidence="2" id="KW-1185">Reference proteome</keyword>
<gene>
    <name evidence="1" type="ORF">BGAL_0056g00050</name>
</gene>
<name>A0A4S8R5R3_9HELO</name>
<protein>
    <submittedName>
        <fullName evidence="1">Uncharacterized protein</fullName>
    </submittedName>
</protein>
<comment type="caution">
    <text evidence="1">The sequence shown here is derived from an EMBL/GenBank/DDBJ whole genome shotgun (WGS) entry which is preliminary data.</text>
</comment>
<evidence type="ECO:0000313" key="2">
    <source>
        <dbReference type="Proteomes" id="UP000308671"/>
    </source>
</evidence>
<evidence type="ECO:0000313" key="1">
    <source>
        <dbReference type="EMBL" id="THV53208.1"/>
    </source>
</evidence>
<dbReference type="InterPro" id="IPR012338">
    <property type="entry name" value="Beta-lactam/transpept-like"/>
</dbReference>
<dbReference type="EMBL" id="PQXL01000056">
    <property type="protein sequence ID" value="THV53208.1"/>
    <property type="molecule type" value="Genomic_DNA"/>
</dbReference>